<dbReference type="InterPro" id="IPR025980">
    <property type="entry name" value="ATP-Sase_PUA-like_dom"/>
</dbReference>
<evidence type="ECO:0000256" key="5">
    <source>
        <dbReference type="ARBA" id="ARBA00022741"/>
    </source>
</evidence>
<comment type="catalytic activity">
    <reaction evidence="7">
        <text>sulfate + ATP + H(+) = adenosine 5'-phosphosulfate + diphosphate</text>
        <dbReference type="Rhea" id="RHEA:18133"/>
        <dbReference type="ChEBI" id="CHEBI:15378"/>
        <dbReference type="ChEBI" id="CHEBI:16189"/>
        <dbReference type="ChEBI" id="CHEBI:30616"/>
        <dbReference type="ChEBI" id="CHEBI:33019"/>
        <dbReference type="ChEBI" id="CHEBI:58243"/>
        <dbReference type="EC" id="2.7.7.4"/>
    </reaction>
</comment>
<evidence type="ECO:0000259" key="9">
    <source>
        <dbReference type="Pfam" id="PF01583"/>
    </source>
</evidence>
<dbReference type="RefSeq" id="WP_166946046.1">
    <property type="nucleotide sequence ID" value="NZ_JAARLZ010000001.1"/>
</dbReference>
<feature type="domain" description="Sulphate adenylyltransferase catalytic" evidence="10">
    <location>
        <begin position="171"/>
        <end position="385"/>
    </location>
</feature>
<dbReference type="GO" id="GO:0004781">
    <property type="term" value="F:sulfate adenylyltransferase (ATP) activity"/>
    <property type="evidence" value="ECO:0007669"/>
    <property type="project" value="UniProtKB-EC"/>
</dbReference>
<evidence type="ECO:0000313" key="12">
    <source>
        <dbReference type="EMBL" id="NII05152.1"/>
    </source>
</evidence>
<keyword evidence="3 8" id="KW-0808">Transferase</keyword>
<organism evidence="12 13">
    <name type="scientific">Luteibacter anthropi</name>
    <dbReference type="NCBI Taxonomy" id="564369"/>
    <lineage>
        <taxon>Bacteria</taxon>
        <taxon>Pseudomonadati</taxon>
        <taxon>Pseudomonadota</taxon>
        <taxon>Gammaproteobacteria</taxon>
        <taxon>Lysobacterales</taxon>
        <taxon>Rhodanobacteraceae</taxon>
        <taxon>Luteibacter</taxon>
    </lineage>
</organism>
<feature type="domain" description="APS kinase" evidence="9">
    <location>
        <begin position="393"/>
        <end position="545"/>
    </location>
</feature>
<evidence type="ECO:0000256" key="6">
    <source>
        <dbReference type="ARBA" id="ARBA00022840"/>
    </source>
</evidence>
<dbReference type="InterPro" id="IPR002650">
    <property type="entry name" value="Sulphate_adenylyltransferase"/>
</dbReference>
<dbReference type="CDD" id="cd02027">
    <property type="entry name" value="APSK"/>
    <property type="match status" value="1"/>
</dbReference>
<dbReference type="Gene3D" id="3.10.400.10">
    <property type="entry name" value="Sulfate adenylyltransferase"/>
    <property type="match status" value="1"/>
</dbReference>
<keyword evidence="4 12" id="KW-0548">Nucleotidyltransferase</keyword>
<dbReference type="SUPFAM" id="SSF52374">
    <property type="entry name" value="Nucleotidylyl transferase"/>
    <property type="match status" value="1"/>
</dbReference>
<keyword evidence="8" id="KW-0597">Phosphoprotein</keyword>
<dbReference type="PANTHER" id="PTHR42700:SF1">
    <property type="entry name" value="SULFATE ADENYLYLTRANSFERASE"/>
    <property type="match status" value="1"/>
</dbReference>
<dbReference type="NCBIfam" id="TIGR00455">
    <property type="entry name" value="apsK"/>
    <property type="match status" value="1"/>
</dbReference>
<dbReference type="InterPro" id="IPR050512">
    <property type="entry name" value="Sulf_AdTrans/APS_kinase"/>
</dbReference>
<dbReference type="SUPFAM" id="SSF52540">
    <property type="entry name" value="P-loop containing nucleoside triphosphate hydrolases"/>
    <property type="match status" value="1"/>
</dbReference>
<dbReference type="GO" id="GO:0004020">
    <property type="term" value="F:adenylylsulfate kinase activity"/>
    <property type="evidence" value="ECO:0007669"/>
    <property type="project" value="UniProtKB-UniRule"/>
</dbReference>
<dbReference type="InterPro" id="IPR002891">
    <property type="entry name" value="APS"/>
</dbReference>
<dbReference type="CDD" id="cd00517">
    <property type="entry name" value="ATPS"/>
    <property type="match status" value="1"/>
</dbReference>
<keyword evidence="8 12" id="KW-0418">Kinase</keyword>
<dbReference type="PANTHER" id="PTHR42700">
    <property type="entry name" value="SULFATE ADENYLYLTRANSFERASE"/>
    <property type="match status" value="1"/>
</dbReference>
<dbReference type="HAMAP" id="MF_00065">
    <property type="entry name" value="Adenylyl_sulf_kinase"/>
    <property type="match status" value="1"/>
</dbReference>
<keyword evidence="5 8" id="KW-0547">Nucleotide-binding</keyword>
<dbReference type="InterPro" id="IPR027417">
    <property type="entry name" value="P-loop_NTPase"/>
</dbReference>
<dbReference type="EMBL" id="JAARLZ010000001">
    <property type="protein sequence ID" value="NII05152.1"/>
    <property type="molecule type" value="Genomic_DNA"/>
</dbReference>
<accession>A0A7X5ZGV7</accession>
<keyword evidence="13" id="KW-1185">Reference proteome</keyword>
<comment type="similarity">
    <text evidence="8">Belongs to the APS kinase family.</text>
</comment>
<dbReference type="GO" id="GO:0070814">
    <property type="term" value="P:hydrogen sulfide biosynthetic process"/>
    <property type="evidence" value="ECO:0007669"/>
    <property type="project" value="UniProtKB-UniRule"/>
</dbReference>
<dbReference type="Proteomes" id="UP000490980">
    <property type="component" value="Unassembled WGS sequence"/>
</dbReference>
<dbReference type="NCBIfam" id="NF003013">
    <property type="entry name" value="PRK03846.1"/>
    <property type="match status" value="1"/>
</dbReference>
<evidence type="ECO:0000256" key="3">
    <source>
        <dbReference type="ARBA" id="ARBA00022679"/>
    </source>
</evidence>
<comment type="catalytic activity">
    <reaction evidence="1 8">
        <text>adenosine 5'-phosphosulfate + ATP = 3'-phosphoadenylyl sulfate + ADP + H(+)</text>
        <dbReference type="Rhea" id="RHEA:24152"/>
        <dbReference type="ChEBI" id="CHEBI:15378"/>
        <dbReference type="ChEBI" id="CHEBI:30616"/>
        <dbReference type="ChEBI" id="CHEBI:58243"/>
        <dbReference type="ChEBI" id="CHEBI:58339"/>
        <dbReference type="ChEBI" id="CHEBI:456216"/>
        <dbReference type="EC" id="2.7.1.25"/>
    </reaction>
</comment>
<evidence type="ECO:0000259" key="10">
    <source>
        <dbReference type="Pfam" id="PF01747"/>
    </source>
</evidence>
<dbReference type="AlphaFoldDB" id="A0A7X5ZGV7"/>
<dbReference type="InterPro" id="IPR015947">
    <property type="entry name" value="PUA-like_sf"/>
</dbReference>
<dbReference type="Gene3D" id="3.40.50.620">
    <property type="entry name" value="HUPs"/>
    <property type="match status" value="1"/>
</dbReference>
<dbReference type="Pfam" id="PF14306">
    <property type="entry name" value="PUA_2"/>
    <property type="match status" value="1"/>
</dbReference>
<feature type="domain" description="ATP-sulfurylase PUA-like" evidence="11">
    <location>
        <begin position="6"/>
        <end position="162"/>
    </location>
</feature>
<evidence type="ECO:0000313" key="13">
    <source>
        <dbReference type="Proteomes" id="UP000490980"/>
    </source>
</evidence>
<dbReference type="Pfam" id="PF01747">
    <property type="entry name" value="ATP-sulfurylase"/>
    <property type="match status" value="1"/>
</dbReference>
<dbReference type="SUPFAM" id="SSF88697">
    <property type="entry name" value="PUA domain-like"/>
    <property type="match status" value="1"/>
</dbReference>
<gene>
    <name evidence="8" type="primary">cysC</name>
    <name evidence="12" type="ORF">HBF25_01975</name>
</gene>
<dbReference type="EC" id="2.7.1.25" evidence="8"/>
<dbReference type="FunFam" id="3.40.50.300:FF:000802">
    <property type="entry name" value="Sulfate adenylyltransferase"/>
    <property type="match status" value="1"/>
</dbReference>
<dbReference type="InterPro" id="IPR014729">
    <property type="entry name" value="Rossmann-like_a/b/a_fold"/>
</dbReference>
<evidence type="ECO:0000259" key="11">
    <source>
        <dbReference type="Pfam" id="PF14306"/>
    </source>
</evidence>
<evidence type="ECO:0000256" key="4">
    <source>
        <dbReference type="ARBA" id="ARBA00022695"/>
    </source>
</evidence>
<comment type="pathway">
    <text evidence="2 8">Sulfur metabolism; hydrogen sulfide biosynthesis; sulfite from sulfate: step 2/3.</text>
</comment>
<dbReference type="NCBIfam" id="NF004040">
    <property type="entry name" value="PRK05537.1"/>
    <property type="match status" value="1"/>
</dbReference>
<comment type="function">
    <text evidence="8">Catalyzes the synthesis of activated sulfate.</text>
</comment>
<dbReference type="Pfam" id="PF01583">
    <property type="entry name" value="APS_kinase"/>
    <property type="match status" value="1"/>
</dbReference>
<dbReference type="UniPathway" id="UPA00140">
    <property type="reaction ID" value="UER00205"/>
</dbReference>
<keyword evidence="6 8" id="KW-0067">ATP-binding</keyword>
<dbReference type="Gene3D" id="3.40.50.300">
    <property type="entry name" value="P-loop containing nucleotide triphosphate hydrolases"/>
    <property type="match status" value="1"/>
</dbReference>
<dbReference type="GO" id="GO:0019379">
    <property type="term" value="P:sulfate assimilation, phosphoadenylyl sulfate reduction by phosphoadenylyl-sulfate reductase (thioredoxin)"/>
    <property type="evidence" value="ECO:0007669"/>
    <property type="project" value="TreeGrafter"/>
</dbReference>
<evidence type="ECO:0000256" key="7">
    <source>
        <dbReference type="ARBA" id="ARBA00049370"/>
    </source>
</evidence>
<evidence type="ECO:0000256" key="2">
    <source>
        <dbReference type="ARBA" id="ARBA00004806"/>
    </source>
</evidence>
<reference evidence="12 13" key="1">
    <citation type="submission" date="2020-03" db="EMBL/GenBank/DDBJ databases">
        <authorList>
            <person name="Lai Q."/>
        </authorList>
    </citation>
    <scope>NUCLEOTIDE SEQUENCE [LARGE SCALE GENOMIC DNA]</scope>
    <source>
        <strain evidence="12 13">CCUG 25036</strain>
    </source>
</reference>
<feature type="binding site" evidence="8">
    <location>
        <begin position="401"/>
        <end position="408"/>
    </location>
    <ligand>
        <name>ATP</name>
        <dbReference type="ChEBI" id="CHEBI:30616"/>
    </ligand>
</feature>
<dbReference type="GO" id="GO:0005737">
    <property type="term" value="C:cytoplasm"/>
    <property type="evidence" value="ECO:0007669"/>
    <property type="project" value="TreeGrafter"/>
</dbReference>
<evidence type="ECO:0000256" key="8">
    <source>
        <dbReference type="HAMAP-Rule" id="MF_00065"/>
    </source>
</evidence>
<protein>
    <recommendedName>
        <fullName evidence="8">Adenylyl-sulfate kinase</fullName>
        <ecNumber evidence="8">2.7.1.25</ecNumber>
    </recommendedName>
    <alternativeName>
        <fullName evidence="8">APS kinase</fullName>
    </alternativeName>
    <alternativeName>
        <fullName evidence="8">ATP adenosine-5'-phosphosulfate 3'-phosphotransferase</fullName>
    </alternativeName>
    <alternativeName>
        <fullName evidence="8">Adenosine-5'-phosphosulfate kinase</fullName>
    </alternativeName>
</protein>
<comment type="caution">
    <text evidence="8">Lacks conserved residue(s) required for the propagation of feature annotation.</text>
</comment>
<proteinExistence type="inferred from homology"/>
<dbReference type="InterPro" id="IPR059117">
    <property type="entry name" value="APS_kinase_dom"/>
</dbReference>
<name>A0A7X5ZGV7_9GAMM</name>
<dbReference type="GO" id="GO:0010134">
    <property type="term" value="P:sulfate assimilation via adenylyl sulfate reduction"/>
    <property type="evidence" value="ECO:0007669"/>
    <property type="project" value="TreeGrafter"/>
</dbReference>
<dbReference type="InterPro" id="IPR024951">
    <property type="entry name" value="Sulfurylase_cat_dom"/>
</dbReference>
<sequence length="569" mass="62046">MTTLVEPHGGVLKELYLPEAEALAARRASGALPSVVLDHRHLCDLELLLDGAFSPLDGFMREADYDAVVDGLRLADGTLWPMPIVLDVSEDAAASLLVGQDIVLRDGQGTALALLTLSDIFRPDKAREALQVYGTLDVHHPGVADLLKRGGVYLGGRVHGLQRLAHHDFVDLRTSPRQMRAYLANQEWERIVAFQTRNPLHRAHVELTQRAMAAVDGKLLLHPVVGRTRDGDIDTYTRVRCYRALVKHYPAKAVKLSVLPLAMRMAGPREALWHAIIRKNFGANFFIVGRDHAGPGKDVSGRPFYEARAAQALVQAHADELGITVLPFAPMVYSAVRQAYVATDELHPGETASDVSGTELRKYLRDGSPIPAWFTYPEVEAILRERFPHAANRGCAVFFTGLSGAGKSTLAQALMASLLENTGRQVSLLDGDEVRQTLSAGLGFSRADRSANIRRIAYVAAEIVRHGGMAICAPIAPYADDRAVARALVEVHGDFIEVHVSTPLDVCEARDAKGLYAQARSGALKHFTGISDPYETPDSPELRLDGSEQSPAFLAARIVEMLRERGLLG</sequence>
<dbReference type="NCBIfam" id="TIGR00339">
    <property type="entry name" value="sopT"/>
    <property type="match status" value="1"/>
</dbReference>
<comment type="caution">
    <text evidence="12">The sequence shown here is derived from an EMBL/GenBank/DDBJ whole genome shotgun (WGS) entry which is preliminary data.</text>
</comment>
<evidence type="ECO:0000256" key="1">
    <source>
        <dbReference type="ARBA" id="ARBA00001823"/>
    </source>
</evidence>
<dbReference type="GO" id="GO:0005524">
    <property type="term" value="F:ATP binding"/>
    <property type="evidence" value="ECO:0007669"/>
    <property type="project" value="UniProtKB-UniRule"/>
</dbReference>